<organism evidence="3">
    <name type="scientific">Pelagomonas calceolata</name>
    <dbReference type="NCBI Taxonomy" id="35677"/>
    <lineage>
        <taxon>Eukaryota</taxon>
        <taxon>Sar</taxon>
        <taxon>Stramenopiles</taxon>
        <taxon>Ochrophyta</taxon>
        <taxon>Pelagophyceae</taxon>
        <taxon>Pelagomonadales</taxon>
        <taxon>Pelagomonadaceae</taxon>
        <taxon>Pelagomonas</taxon>
    </lineage>
</organism>
<dbReference type="AlphaFoldDB" id="A0A7S4ECP9"/>
<proteinExistence type="inferred from homology"/>
<dbReference type="OrthoDB" id="193472at2759"/>
<dbReference type="Proteomes" id="UP000789595">
    <property type="component" value="Unassembled WGS sequence"/>
</dbReference>
<gene>
    <name evidence="3" type="ORF">PCAL00307_LOCUS19389</name>
    <name evidence="4" type="ORF">PECAL_4P04460</name>
</gene>
<evidence type="ECO:0000313" key="4">
    <source>
        <dbReference type="EMBL" id="CAH0373262.1"/>
    </source>
</evidence>
<accession>A0A7S4ECP9</accession>
<name>A0A7S4ECP9_9STRA</name>
<dbReference type="InterPro" id="IPR000560">
    <property type="entry name" value="His_Pase_clade-2"/>
</dbReference>
<dbReference type="PANTHER" id="PTHR11567:SF110">
    <property type="entry name" value="2-PHOSPHOXYLOSE PHOSPHATASE 1"/>
    <property type="match status" value="1"/>
</dbReference>
<dbReference type="EMBL" id="CAKKNE010000004">
    <property type="protein sequence ID" value="CAH0373262.1"/>
    <property type="molecule type" value="Genomic_DNA"/>
</dbReference>
<protein>
    <recommendedName>
        <fullName evidence="6">Acid phosphatase</fullName>
    </recommendedName>
</protein>
<reference evidence="3" key="1">
    <citation type="submission" date="2021-01" db="EMBL/GenBank/DDBJ databases">
        <authorList>
            <person name="Corre E."/>
            <person name="Pelletier E."/>
            <person name="Niang G."/>
            <person name="Scheremetjew M."/>
            <person name="Finn R."/>
            <person name="Kale V."/>
            <person name="Holt S."/>
            <person name="Cochrane G."/>
            <person name="Meng A."/>
            <person name="Brown T."/>
            <person name="Cohen L."/>
        </authorList>
    </citation>
    <scope>NUCLEOTIDE SEQUENCE</scope>
    <source>
        <strain evidence="3">CCMP1756</strain>
    </source>
</reference>
<dbReference type="SUPFAM" id="SSF53254">
    <property type="entry name" value="Phosphoglycerate mutase-like"/>
    <property type="match status" value="1"/>
</dbReference>
<sequence>MRAPRIAATHQECKVVKISGVAMALWFLLVLFATESNKAPPPEAMPSRANEYCSAPLTSGDEGGSDVTSVTVVVRHGARSGIATEVQDWKCGLGALKSHVKRWEAASGNELTPETSHGTCEKGQLVARGFRQHKRLGAFLRSRYGGTSWQVTTRSTNYQRTKASASAFLDGFFGGRVPKDAWPSFRENASEEPMFGVEGEDGKGIRCVRAAADAKRQREAWQPGELADAVASIEDAAWNPTDVADVAYSRHCEKTGCLRDGHAGLGDGQGCVTGSKAEALFRLADKFYYGRYNGNDGGRAASRLGMHPFLSELLRNFKDDSESSEKRLRLYAGHDTVVAPLLAALGVFDGKWPPLASRIVFELREGGALRILFNGRDVSGEVCGAVGDDLEGGPPGARGCDVAAFEARVAALLGGAASFDEACGN</sequence>
<keyword evidence="5" id="KW-1185">Reference proteome</keyword>
<evidence type="ECO:0000313" key="5">
    <source>
        <dbReference type="Proteomes" id="UP000789595"/>
    </source>
</evidence>
<evidence type="ECO:0000256" key="1">
    <source>
        <dbReference type="ARBA" id="ARBA00005375"/>
    </source>
</evidence>
<dbReference type="PANTHER" id="PTHR11567">
    <property type="entry name" value="ACID PHOSPHATASE-RELATED"/>
    <property type="match status" value="1"/>
</dbReference>
<dbReference type="InterPro" id="IPR050645">
    <property type="entry name" value="Histidine_acid_phosphatase"/>
</dbReference>
<dbReference type="InterPro" id="IPR029033">
    <property type="entry name" value="His_PPase_superfam"/>
</dbReference>
<evidence type="ECO:0000256" key="2">
    <source>
        <dbReference type="ARBA" id="ARBA00022801"/>
    </source>
</evidence>
<reference evidence="4" key="2">
    <citation type="submission" date="2021-11" db="EMBL/GenBank/DDBJ databases">
        <authorList>
            <consortium name="Genoscope - CEA"/>
            <person name="William W."/>
        </authorList>
    </citation>
    <scope>NUCLEOTIDE SEQUENCE</scope>
</reference>
<dbReference type="EMBL" id="HBIW01022495">
    <property type="protein sequence ID" value="CAE0703941.1"/>
    <property type="molecule type" value="Transcribed_RNA"/>
</dbReference>
<evidence type="ECO:0000313" key="3">
    <source>
        <dbReference type="EMBL" id="CAE0703941.1"/>
    </source>
</evidence>
<dbReference type="CDD" id="cd07061">
    <property type="entry name" value="HP_HAP_like"/>
    <property type="match status" value="1"/>
</dbReference>
<dbReference type="Gene3D" id="3.40.50.1240">
    <property type="entry name" value="Phosphoglycerate mutase-like"/>
    <property type="match status" value="1"/>
</dbReference>
<keyword evidence="2" id="KW-0378">Hydrolase</keyword>
<dbReference type="Pfam" id="PF00328">
    <property type="entry name" value="His_Phos_2"/>
    <property type="match status" value="2"/>
</dbReference>
<comment type="similarity">
    <text evidence="1">Belongs to the histidine acid phosphatase family.</text>
</comment>
<evidence type="ECO:0008006" key="6">
    <source>
        <dbReference type="Google" id="ProtNLM"/>
    </source>
</evidence>
<dbReference type="GO" id="GO:0016791">
    <property type="term" value="F:phosphatase activity"/>
    <property type="evidence" value="ECO:0007669"/>
    <property type="project" value="TreeGrafter"/>
</dbReference>